<accession>A0ABY2BJG7</accession>
<comment type="caution">
    <text evidence="1">The sequence shown here is derived from an EMBL/GenBank/DDBJ whole genome shotgun (WGS) entry which is preliminary data.</text>
</comment>
<reference evidence="1 2" key="1">
    <citation type="journal article" date="2015" name="Stand. Genomic Sci.">
        <title>Genomic Encyclopedia of Bacterial and Archaeal Type Strains, Phase III: the genomes of soil and plant-associated and newly described type strains.</title>
        <authorList>
            <person name="Whitman W.B."/>
            <person name="Woyke T."/>
            <person name="Klenk H.P."/>
            <person name="Zhou Y."/>
            <person name="Lilburn T.G."/>
            <person name="Beck B.J."/>
            <person name="De Vos P."/>
            <person name="Vandamme P."/>
            <person name="Eisen J.A."/>
            <person name="Garrity G."/>
            <person name="Hugenholtz P."/>
            <person name="Kyrpides N.C."/>
        </authorList>
    </citation>
    <scope>NUCLEOTIDE SEQUENCE [LARGE SCALE GENOMIC DNA]</scope>
    <source>
        <strain evidence="1 2">VKM Ac-2538</strain>
    </source>
</reference>
<sequence length="63" mass="7149">MEVYQNGNLVRRQTFRSDKDHQQYEFELAPGNYDIKGPGIAPIPVRVKSGEYVTADLPIPLCL</sequence>
<organism evidence="1 2">
    <name type="scientific">Kribbella orskensis</name>
    <dbReference type="NCBI Taxonomy" id="2512216"/>
    <lineage>
        <taxon>Bacteria</taxon>
        <taxon>Bacillati</taxon>
        <taxon>Actinomycetota</taxon>
        <taxon>Actinomycetes</taxon>
        <taxon>Propionibacteriales</taxon>
        <taxon>Kribbellaceae</taxon>
        <taxon>Kribbella</taxon>
    </lineage>
</organism>
<gene>
    <name evidence="1" type="ORF">EV644_10649</name>
</gene>
<protein>
    <submittedName>
        <fullName evidence="1">Uncharacterized protein</fullName>
    </submittedName>
</protein>
<name>A0ABY2BJG7_9ACTN</name>
<dbReference type="Proteomes" id="UP000295818">
    <property type="component" value="Unassembled WGS sequence"/>
</dbReference>
<dbReference type="EMBL" id="SLWM01000006">
    <property type="protein sequence ID" value="TCO22742.1"/>
    <property type="molecule type" value="Genomic_DNA"/>
</dbReference>
<evidence type="ECO:0000313" key="1">
    <source>
        <dbReference type="EMBL" id="TCO22742.1"/>
    </source>
</evidence>
<proteinExistence type="predicted"/>
<keyword evidence="2" id="KW-1185">Reference proteome</keyword>
<evidence type="ECO:0000313" key="2">
    <source>
        <dbReference type="Proteomes" id="UP000295818"/>
    </source>
</evidence>